<keyword evidence="1" id="KW-0812">Transmembrane</keyword>
<protein>
    <recommendedName>
        <fullName evidence="4">Pentacotripeptide-repeat region of PRORP domain-containing protein</fullName>
    </recommendedName>
</protein>
<evidence type="ECO:0008006" key="4">
    <source>
        <dbReference type="Google" id="ProtNLM"/>
    </source>
</evidence>
<dbReference type="AlphaFoldDB" id="S8DLI2"/>
<accession>S8DLI2</accession>
<gene>
    <name evidence="2" type="ORF">M569_11004</name>
</gene>
<evidence type="ECO:0000313" key="2">
    <source>
        <dbReference type="EMBL" id="EPS63783.1"/>
    </source>
</evidence>
<keyword evidence="1" id="KW-0472">Membrane</keyword>
<reference evidence="2 3" key="1">
    <citation type="journal article" date="2013" name="BMC Genomics">
        <title>The miniature genome of a carnivorous plant Genlisea aurea contains a low number of genes and short non-coding sequences.</title>
        <authorList>
            <person name="Leushkin E.V."/>
            <person name="Sutormin R.A."/>
            <person name="Nabieva E.R."/>
            <person name="Penin A.A."/>
            <person name="Kondrashov A.S."/>
            <person name="Logacheva M.D."/>
        </authorList>
    </citation>
    <scope>NUCLEOTIDE SEQUENCE [LARGE SCALE GENOMIC DNA]</scope>
</reference>
<dbReference type="PANTHER" id="PTHR46782">
    <property type="entry name" value="OS01G0757700 PROTEIN"/>
    <property type="match status" value="1"/>
</dbReference>
<dbReference type="PANTHER" id="PTHR46782:SF2">
    <property type="entry name" value="OS07G0545900 PROTEIN"/>
    <property type="match status" value="1"/>
</dbReference>
<comment type="caution">
    <text evidence="2">The sequence shown here is derived from an EMBL/GenBank/DDBJ whole genome shotgun (WGS) entry which is preliminary data.</text>
</comment>
<feature type="transmembrane region" description="Helical" evidence="1">
    <location>
        <begin position="102"/>
        <end position="122"/>
    </location>
</feature>
<name>S8DLI2_9LAMI</name>
<keyword evidence="1" id="KW-1133">Transmembrane helix</keyword>
<dbReference type="EMBL" id="AUSU01005240">
    <property type="protein sequence ID" value="EPS63783.1"/>
    <property type="molecule type" value="Genomic_DNA"/>
</dbReference>
<organism evidence="2 3">
    <name type="scientific">Genlisea aurea</name>
    <dbReference type="NCBI Taxonomy" id="192259"/>
    <lineage>
        <taxon>Eukaryota</taxon>
        <taxon>Viridiplantae</taxon>
        <taxon>Streptophyta</taxon>
        <taxon>Embryophyta</taxon>
        <taxon>Tracheophyta</taxon>
        <taxon>Spermatophyta</taxon>
        <taxon>Magnoliopsida</taxon>
        <taxon>eudicotyledons</taxon>
        <taxon>Gunneridae</taxon>
        <taxon>Pentapetalae</taxon>
        <taxon>asterids</taxon>
        <taxon>lamiids</taxon>
        <taxon>Lamiales</taxon>
        <taxon>Lentibulariaceae</taxon>
        <taxon>Genlisea</taxon>
    </lineage>
</organism>
<dbReference type="InterPro" id="IPR011990">
    <property type="entry name" value="TPR-like_helical_dom_sf"/>
</dbReference>
<proteinExistence type="predicted"/>
<evidence type="ECO:0000256" key="1">
    <source>
        <dbReference type="SAM" id="Phobius"/>
    </source>
</evidence>
<evidence type="ECO:0000313" key="3">
    <source>
        <dbReference type="Proteomes" id="UP000015453"/>
    </source>
</evidence>
<dbReference type="Proteomes" id="UP000015453">
    <property type="component" value="Unassembled WGS sequence"/>
</dbReference>
<keyword evidence="3" id="KW-1185">Reference proteome</keyword>
<dbReference type="Gene3D" id="1.25.40.10">
    <property type="entry name" value="Tetratricopeptide repeat domain"/>
    <property type="match status" value="1"/>
</dbReference>
<dbReference type="InterPro" id="IPR044646">
    <property type="entry name" value="EMB1417-like"/>
</dbReference>
<dbReference type="OrthoDB" id="2014168at2759"/>
<sequence length="398" mass="45306">MLKSETCEPSLAKVKGYDIEKGRADNPKPTEECVIKNSKNDDSRARTLLRDVSSQIGGKLMLLFMKNGSELPKFTSRERGYETASNRSRKYKRTSSFNSRRVVLISSVLSIMGTIILIYLTLRARQISDGPSAEFKSPFASRMDRQPSFFRGLCIIKVDFHCVSSSQKKFSFAISGVAEEHHGSIPFPPNNRAKRKQHHLWKKRDSSGSGQKALNLVQIASRLPIDKEGVYGALDEWVAWETEFPSIAAAKAIRILTKRRQWKQVIKIAKWMLSRGQCATMSTYDSLLLALDMDGRVDEAETLWNVILSAHGRSISRRLFSRMISLYDHHEMPGSVIEVFADMEELGVKPDEDSVRRVGAAFRGIQEEEKGRSVLAKYQLPYRYIHFKGERVRVRVRN</sequence>